<protein>
    <submittedName>
        <fullName evidence="2">Uncharacterized protein</fullName>
    </submittedName>
</protein>
<dbReference type="AlphaFoldDB" id="A0AAV1UV43"/>
<keyword evidence="1" id="KW-0732">Signal</keyword>
<evidence type="ECO:0000256" key="1">
    <source>
        <dbReference type="SAM" id="SignalP"/>
    </source>
</evidence>
<evidence type="ECO:0000313" key="2">
    <source>
        <dbReference type="EMBL" id="CAK7938171.1"/>
    </source>
</evidence>
<dbReference type="Proteomes" id="UP001162060">
    <property type="component" value="Unassembled WGS sequence"/>
</dbReference>
<reference evidence="2" key="1">
    <citation type="submission" date="2024-01" db="EMBL/GenBank/DDBJ databases">
        <authorList>
            <person name="Webb A."/>
        </authorList>
    </citation>
    <scope>NUCLEOTIDE SEQUENCE</scope>
    <source>
        <strain evidence="2">Pm1</strain>
    </source>
</reference>
<proteinExistence type="predicted"/>
<feature type="chain" id="PRO_5043718487" evidence="1">
    <location>
        <begin position="20"/>
        <end position="110"/>
    </location>
</feature>
<dbReference type="EMBL" id="CAKLBY020000229">
    <property type="protein sequence ID" value="CAK7938171.1"/>
    <property type="molecule type" value="Genomic_DNA"/>
</dbReference>
<organism evidence="2 3">
    <name type="scientific">Peronospora matthiolae</name>
    <dbReference type="NCBI Taxonomy" id="2874970"/>
    <lineage>
        <taxon>Eukaryota</taxon>
        <taxon>Sar</taxon>
        <taxon>Stramenopiles</taxon>
        <taxon>Oomycota</taxon>
        <taxon>Peronosporomycetes</taxon>
        <taxon>Peronosporales</taxon>
        <taxon>Peronosporaceae</taxon>
        <taxon>Peronospora</taxon>
    </lineage>
</organism>
<evidence type="ECO:0000313" key="3">
    <source>
        <dbReference type="Proteomes" id="UP001162060"/>
    </source>
</evidence>
<accession>A0AAV1UV43</accession>
<comment type="caution">
    <text evidence="2">The sequence shown here is derived from an EMBL/GenBank/DDBJ whole genome shotgun (WGS) entry which is preliminary data.</text>
</comment>
<feature type="signal peptide" evidence="1">
    <location>
        <begin position="1"/>
        <end position="19"/>
    </location>
</feature>
<name>A0AAV1UV43_9STRA</name>
<sequence>MRLLFWFLLAASISRLTCAKPVASTTTSSNAASATHANKANFELPRSLRGVAVISNGKHPVPTKIDEERMAPLTTVTRCAIRIFTSIIRHLSESQSFRHRFTTAMTIQSM</sequence>
<gene>
    <name evidence="2" type="ORF">PM001_LOCUS23321</name>
</gene>